<dbReference type="PROSITE" id="PS00630">
    <property type="entry name" value="IMP_2"/>
    <property type="match status" value="1"/>
</dbReference>
<feature type="binding site" evidence="7">
    <location>
        <position position="83"/>
    </location>
    <ligand>
        <name>Mg(2+)</name>
        <dbReference type="ChEBI" id="CHEBI:18420"/>
        <label>1</label>
        <note>catalytic</note>
    </ligand>
</feature>
<keyword evidence="6 7" id="KW-0460">Magnesium</keyword>
<keyword evidence="5 8" id="KW-0378">Hydrolase</keyword>
<dbReference type="PANTHER" id="PTHR20854">
    <property type="entry name" value="INOSITOL MONOPHOSPHATASE"/>
    <property type="match status" value="1"/>
</dbReference>
<dbReference type="SUPFAM" id="SSF56655">
    <property type="entry name" value="Carbohydrate phosphatase"/>
    <property type="match status" value="1"/>
</dbReference>
<comment type="similarity">
    <text evidence="3 8">Belongs to the inositol monophosphatase superfamily.</text>
</comment>
<evidence type="ECO:0000313" key="10">
    <source>
        <dbReference type="Proteomes" id="UP000321721"/>
    </source>
</evidence>
<dbReference type="EMBL" id="VOOS01000003">
    <property type="protein sequence ID" value="TXB65335.1"/>
    <property type="molecule type" value="Genomic_DNA"/>
</dbReference>
<dbReference type="AlphaFoldDB" id="A0A5C6RTR1"/>
<sequence length="262" mass="29333">MNLETICQQVNSITKEVGVFIKKQQISVADIETKSKNSLVTFVDKTAEKKLVNELSKLIPEAGFIAEEGTSTKKGEVYNWIIDPLDGTTNFIHGIPCYCVSIGLIRNEELVLGVIYEINLDELFYAWEGSKAYMNGKEINVTPTLTLEDSLIATGFPYYNYKKQTEYMNLFQDLMKNTRGLRRLGSAAVDLAYVACGRFDAFYEYSLNPWDVAAGAFIVQQAGGKVSDFSGGNNYLFGEEIIAINPHINEEFLAKVKTYFGK</sequence>
<keyword evidence="4 7" id="KW-0479">Metal-binding</keyword>
<dbReference type="FunFam" id="3.30.540.10:FF:000003">
    <property type="entry name" value="Inositol-1-monophosphatase"/>
    <property type="match status" value="1"/>
</dbReference>
<evidence type="ECO:0000256" key="7">
    <source>
        <dbReference type="PIRSR" id="PIRSR600760-2"/>
    </source>
</evidence>
<feature type="binding site" evidence="7">
    <location>
        <position position="86"/>
    </location>
    <ligand>
        <name>Mg(2+)</name>
        <dbReference type="ChEBI" id="CHEBI:18420"/>
        <label>1</label>
        <note>catalytic</note>
    </ligand>
</feature>
<accession>A0A5C6RTR1</accession>
<dbReference type="OrthoDB" id="9772456at2"/>
<dbReference type="GO" id="GO:0046872">
    <property type="term" value="F:metal ion binding"/>
    <property type="evidence" value="ECO:0007669"/>
    <property type="project" value="UniProtKB-KW"/>
</dbReference>
<gene>
    <name evidence="9" type="ORF">FRY74_07895</name>
</gene>
<dbReference type="Gene3D" id="3.40.190.80">
    <property type="match status" value="1"/>
</dbReference>
<dbReference type="CDD" id="cd01639">
    <property type="entry name" value="IMPase"/>
    <property type="match status" value="1"/>
</dbReference>
<dbReference type="InterPro" id="IPR022337">
    <property type="entry name" value="Inositol_monophosphatase_SuhB"/>
</dbReference>
<dbReference type="Gene3D" id="3.30.540.10">
    <property type="entry name" value="Fructose-1,6-Bisphosphatase, subunit A, domain 1"/>
    <property type="match status" value="1"/>
</dbReference>
<name>A0A5C6RTR1_9FLAO</name>
<evidence type="ECO:0000256" key="5">
    <source>
        <dbReference type="ARBA" id="ARBA00022801"/>
    </source>
</evidence>
<dbReference type="InterPro" id="IPR020583">
    <property type="entry name" value="Inositol_monoP_metal-BS"/>
</dbReference>
<feature type="binding site" evidence="7">
    <location>
        <position position="67"/>
    </location>
    <ligand>
        <name>Mg(2+)</name>
        <dbReference type="ChEBI" id="CHEBI:18420"/>
        <label>1</label>
        <note>catalytic</note>
    </ligand>
</feature>
<evidence type="ECO:0000256" key="8">
    <source>
        <dbReference type="RuleBase" id="RU364068"/>
    </source>
</evidence>
<dbReference type="PRINTS" id="PR00377">
    <property type="entry name" value="IMPHPHTASES"/>
</dbReference>
<keyword evidence="10" id="KW-1185">Reference proteome</keyword>
<dbReference type="InterPro" id="IPR033942">
    <property type="entry name" value="IMPase"/>
</dbReference>
<feature type="binding site" evidence="7">
    <location>
        <position position="85"/>
    </location>
    <ligand>
        <name>Mg(2+)</name>
        <dbReference type="ChEBI" id="CHEBI:18420"/>
        <label>1</label>
        <note>catalytic</note>
    </ligand>
</feature>
<dbReference type="GO" id="GO:0046854">
    <property type="term" value="P:phosphatidylinositol phosphate biosynthetic process"/>
    <property type="evidence" value="ECO:0007669"/>
    <property type="project" value="InterPro"/>
</dbReference>
<dbReference type="GO" id="GO:0007165">
    <property type="term" value="P:signal transduction"/>
    <property type="evidence" value="ECO:0007669"/>
    <property type="project" value="TreeGrafter"/>
</dbReference>
<dbReference type="GO" id="GO:0006020">
    <property type="term" value="P:inositol metabolic process"/>
    <property type="evidence" value="ECO:0007669"/>
    <property type="project" value="TreeGrafter"/>
</dbReference>
<proteinExistence type="inferred from homology"/>
<dbReference type="PANTHER" id="PTHR20854:SF4">
    <property type="entry name" value="INOSITOL-1-MONOPHOSPHATASE-RELATED"/>
    <property type="match status" value="1"/>
</dbReference>
<feature type="binding site" evidence="7">
    <location>
        <position position="211"/>
    </location>
    <ligand>
        <name>Mg(2+)</name>
        <dbReference type="ChEBI" id="CHEBI:18420"/>
        <label>1</label>
        <note>catalytic</note>
    </ligand>
</feature>
<protein>
    <recommendedName>
        <fullName evidence="8">Inositol-1-monophosphatase</fullName>
        <ecNumber evidence="8">3.1.3.25</ecNumber>
    </recommendedName>
</protein>
<comment type="caution">
    <text evidence="9">The sequence shown here is derived from an EMBL/GenBank/DDBJ whole genome shotgun (WGS) entry which is preliminary data.</text>
</comment>
<dbReference type="RefSeq" id="WP_147100274.1">
    <property type="nucleotide sequence ID" value="NZ_VOOS01000003.1"/>
</dbReference>
<comment type="cofactor">
    <cofactor evidence="2 7 8">
        <name>Mg(2+)</name>
        <dbReference type="ChEBI" id="CHEBI:18420"/>
    </cofactor>
</comment>
<evidence type="ECO:0000313" key="9">
    <source>
        <dbReference type="EMBL" id="TXB65335.1"/>
    </source>
</evidence>
<comment type="catalytic activity">
    <reaction evidence="1 8">
        <text>a myo-inositol phosphate + H2O = myo-inositol + phosphate</text>
        <dbReference type="Rhea" id="RHEA:24056"/>
        <dbReference type="ChEBI" id="CHEBI:15377"/>
        <dbReference type="ChEBI" id="CHEBI:17268"/>
        <dbReference type="ChEBI" id="CHEBI:43474"/>
        <dbReference type="ChEBI" id="CHEBI:84139"/>
        <dbReference type="EC" id="3.1.3.25"/>
    </reaction>
</comment>
<dbReference type="Proteomes" id="UP000321721">
    <property type="component" value="Unassembled WGS sequence"/>
</dbReference>
<dbReference type="InterPro" id="IPR000760">
    <property type="entry name" value="Inositol_monophosphatase-like"/>
</dbReference>
<dbReference type="InterPro" id="IPR020550">
    <property type="entry name" value="Inositol_monophosphatase_CS"/>
</dbReference>
<evidence type="ECO:0000256" key="2">
    <source>
        <dbReference type="ARBA" id="ARBA00001946"/>
    </source>
</evidence>
<evidence type="ECO:0000256" key="6">
    <source>
        <dbReference type="ARBA" id="ARBA00022842"/>
    </source>
</evidence>
<evidence type="ECO:0000256" key="3">
    <source>
        <dbReference type="ARBA" id="ARBA00009759"/>
    </source>
</evidence>
<dbReference type="PROSITE" id="PS00629">
    <property type="entry name" value="IMP_1"/>
    <property type="match status" value="1"/>
</dbReference>
<dbReference type="FunFam" id="3.40.190.80:FF:000002">
    <property type="entry name" value="Inositol-1-monophosphatase"/>
    <property type="match status" value="1"/>
</dbReference>
<evidence type="ECO:0000256" key="4">
    <source>
        <dbReference type="ARBA" id="ARBA00022723"/>
    </source>
</evidence>
<dbReference type="Pfam" id="PF00459">
    <property type="entry name" value="Inositol_P"/>
    <property type="match status" value="1"/>
</dbReference>
<reference evidence="9 10" key="1">
    <citation type="submission" date="2019-08" db="EMBL/GenBank/DDBJ databases">
        <title>Genome of Vicingus serpentipes NCIMB 15042.</title>
        <authorList>
            <person name="Bowman J.P."/>
        </authorList>
    </citation>
    <scope>NUCLEOTIDE SEQUENCE [LARGE SCALE GENOMIC DNA]</scope>
    <source>
        <strain evidence="9 10">NCIMB 15042</strain>
    </source>
</reference>
<organism evidence="9 10">
    <name type="scientific">Vicingus serpentipes</name>
    <dbReference type="NCBI Taxonomy" id="1926625"/>
    <lineage>
        <taxon>Bacteria</taxon>
        <taxon>Pseudomonadati</taxon>
        <taxon>Bacteroidota</taxon>
        <taxon>Flavobacteriia</taxon>
        <taxon>Flavobacteriales</taxon>
        <taxon>Vicingaceae</taxon>
        <taxon>Vicingus</taxon>
    </lineage>
</organism>
<dbReference type="EC" id="3.1.3.25" evidence="8"/>
<dbReference type="PRINTS" id="PR01959">
    <property type="entry name" value="SBIMPHPHTASE"/>
</dbReference>
<evidence type="ECO:0000256" key="1">
    <source>
        <dbReference type="ARBA" id="ARBA00001033"/>
    </source>
</evidence>
<dbReference type="GO" id="GO:0008934">
    <property type="term" value="F:inositol monophosphate 1-phosphatase activity"/>
    <property type="evidence" value="ECO:0007669"/>
    <property type="project" value="InterPro"/>
</dbReference>